<dbReference type="Gene3D" id="1.10.260.40">
    <property type="entry name" value="lambda repressor-like DNA-binding domains"/>
    <property type="match status" value="1"/>
</dbReference>
<feature type="compositionally biased region" description="Polar residues" evidence="1">
    <location>
        <begin position="1"/>
        <end position="13"/>
    </location>
</feature>
<reference evidence="3 4" key="1">
    <citation type="submission" date="2016-01" db="EMBL/GenBank/DDBJ databases">
        <title>Amycolatopsis coloradensis genome sequencing and assembly.</title>
        <authorList>
            <person name="Mayilraj S."/>
        </authorList>
    </citation>
    <scope>NUCLEOTIDE SEQUENCE [LARGE SCALE GENOMIC DNA]</scope>
    <source>
        <strain evidence="3 4">DSM 44225</strain>
    </source>
</reference>
<sequence length="767" mass="83469">MLLVTENSGSARSGDTGRARAEPRPVSTAAGAFGRALRQRRQAKGLALRDLQKLAYVDKSLISRVERGLTPPSAEFAESCDRALEAGGTLIVLAEAARAEPYVHLPPPPSHFVGREADFALLDTLLDEKVPSGPAKVVFVAGPPGVGKTALVLKWANRRQEEFDGVLWSDLRGYAAGSPAQPADILDDLLRCVGVRPDRIPAEEHMRLALLRGLLRGQHTLVVLDNALDSHQVRPVLPGTPGTTVLITSRRRLSGLVVGSGAVQVSLDPLEDFEATRLMADLIGDERAASDPEGVGRLVRLCAALPLAVNIAAERVATHPHQSVGDLARELVAEGRRLELLAVDDDAVGVRAAFSWSYRALEADTARMFRLLGLHPGPRFTADAAAALAGLPGHDARRLVDKLVQAHLVQQVGAQYYRFHDLLRVYAAEEAASEQWREERQAAVSRLTHWYLYAANAASWTLTPARDHHVDLGPAPEGVEPIRFGTFDEAYIWCASEMPSITGIARLALDHGLYEIGWRLPVEMFDYHLLGRPWQTWISSHDVAIESAKAGGDLGGLAWSAINLAEAHRRRGDLDRAHELYSQAVDISGEIGENPSLGWALVGLGNIAHEREDYAEAVRLIEQSVAVNARIGYQLGEATARVHLGRAYRDLGERDLALDHGLRAFDAYAKDADQHGMGFALVPLARTCRRFGDPEQALGYCEQALTAYRNCGDVWGQADALDERGCALAAQDRTEEALAVWRDALQLVMDLDDRKASVLRGRLEGAV</sequence>
<dbReference type="AlphaFoldDB" id="A0A1R0KII0"/>
<evidence type="ECO:0000313" key="3">
    <source>
        <dbReference type="EMBL" id="OLZ45659.1"/>
    </source>
</evidence>
<evidence type="ECO:0000256" key="1">
    <source>
        <dbReference type="SAM" id="MobiDB-lite"/>
    </source>
</evidence>
<dbReference type="InterPro" id="IPR011990">
    <property type="entry name" value="TPR-like_helical_dom_sf"/>
</dbReference>
<dbReference type="SMART" id="SM00028">
    <property type="entry name" value="TPR"/>
    <property type="match status" value="5"/>
</dbReference>
<dbReference type="Pfam" id="PF13374">
    <property type="entry name" value="TPR_10"/>
    <property type="match status" value="1"/>
</dbReference>
<dbReference type="Pfam" id="PF13424">
    <property type="entry name" value="TPR_12"/>
    <property type="match status" value="1"/>
</dbReference>
<dbReference type="Gene3D" id="1.25.40.10">
    <property type="entry name" value="Tetratricopeptide repeat domain"/>
    <property type="match status" value="2"/>
</dbReference>
<feature type="region of interest" description="Disordered" evidence="1">
    <location>
        <begin position="1"/>
        <end position="32"/>
    </location>
</feature>
<dbReference type="CDD" id="cd00093">
    <property type="entry name" value="HTH_XRE"/>
    <property type="match status" value="1"/>
</dbReference>
<dbReference type="SMART" id="SM00530">
    <property type="entry name" value="HTH_XRE"/>
    <property type="match status" value="1"/>
</dbReference>
<dbReference type="SUPFAM" id="SSF47413">
    <property type="entry name" value="lambda repressor-like DNA-binding domains"/>
    <property type="match status" value="1"/>
</dbReference>
<dbReference type="GO" id="GO:0043531">
    <property type="term" value="F:ADP binding"/>
    <property type="evidence" value="ECO:0007669"/>
    <property type="project" value="InterPro"/>
</dbReference>
<evidence type="ECO:0000259" key="2">
    <source>
        <dbReference type="PROSITE" id="PS50943"/>
    </source>
</evidence>
<comment type="caution">
    <text evidence="3">The sequence shown here is derived from an EMBL/GenBank/DDBJ whole genome shotgun (WGS) entry which is preliminary data.</text>
</comment>
<dbReference type="EMBL" id="MQUQ01000019">
    <property type="protein sequence ID" value="OLZ45659.1"/>
    <property type="molecule type" value="Genomic_DNA"/>
</dbReference>
<dbReference type="InterPro" id="IPR010982">
    <property type="entry name" value="Lambda_DNA-bd_dom_sf"/>
</dbReference>
<dbReference type="STRING" id="76021.BS329_31945"/>
<dbReference type="OrthoDB" id="581105at2"/>
<dbReference type="InterPro" id="IPR027417">
    <property type="entry name" value="P-loop_NTPase"/>
</dbReference>
<dbReference type="SUPFAM" id="SSF52540">
    <property type="entry name" value="P-loop containing nucleoside triphosphate hydrolases"/>
    <property type="match status" value="1"/>
</dbReference>
<dbReference type="InterPro" id="IPR041664">
    <property type="entry name" value="AAA_16"/>
</dbReference>
<name>A0A1R0KII0_9PSEU</name>
<accession>A0A1R0KII0</accession>
<gene>
    <name evidence="3" type="ORF">BS329_31945</name>
</gene>
<protein>
    <recommendedName>
        <fullName evidence="2">HTH cro/C1-type domain-containing protein</fullName>
    </recommendedName>
</protein>
<organism evidence="3 4">
    <name type="scientific">Amycolatopsis coloradensis</name>
    <dbReference type="NCBI Taxonomy" id="76021"/>
    <lineage>
        <taxon>Bacteria</taxon>
        <taxon>Bacillati</taxon>
        <taxon>Actinomycetota</taxon>
        <taxon>Actinomycetes</taxon>
        <taxon>Pseudonocardiales</taxon>
        <taxon>Pseudonocardiaceae</taxon>
        <taxon>Amycolatopsis</taxon>
    </lineage>
</organism>
<dbReference type="PANTHER" id="PTHR47691">
    <property type="entry name" value="REGULATOR-RELATED"/>
    <property type="match status" value="1"/>
</dbReference>
<dbReference type="PRINTS" id="PR00364">
    <property type="entry name" value="DISEASERSIST"/>
</dbReference>
<dbReference type="PANTHER" id="PTHR47691:SF3">
    <property type="entry name" value="HTH-TYPE TRANSCRIPTIONAL REGULATOR RV0890C-RELATED"/>
    <property type="match status" value="1"/>
</dbReference>
<dbReference type="PROSITE" id="PS50943">
    <property type="entry name" value="HTH_CROC1"/>
    <property type="match status" value="1"/>
</dbReference>
<keyword evidence="4" id="KW-1185">Reference proteome</keyword>
<dbReference type="Proteomes" id="UP000187486">
    <property type="component" value="Unassembled WGS sequence"/>
</dbReference>
<dbReference type="InterPro" id="IPR001387">
    <property type="entry name" value="Cro/C1-type_HTH"/>
</dbReference>
<dbReference type="Pfam" id="PF13176">
    <property type="entry name" value="TPR_7"/>
    <property type="match status" value="1"/>
</dbReference>
<dbReference type="Pfam" id="PF13560">
    <property type="entry name" value="HTH_31"/>
    <property type="match status" value="1"/>
</dbReference>
<evidence type="ECO:0000313" key="4">
    <source>
        <dbReference type="Proteomes" id="UP000187486"/>
    </source>
</evidence>
<dbReference type="SUPFAM" id="SSF48452">
    <property type="entry name" value="TPR-like"/>
    <property type="match status" value="1"/>
</dbReference>
<feature type="domain" description="HTH cro/C1-type" evidence="2">
    <location>
        <begin position="37"/>
        <end position="90"/>
    </location>
</feature>
<dbReference type="Pfam" id="PF13191">
    <property type="entry name" value="AAA_16"/>
    <property type="match status" value="1"/>
</dbReference>
<dbReference type="GO" id="GO:0003677">
    <property type="term" value="F:DNA binding"/>
    <property type="evidence" value="ECO:0007669"/>
    <property type="project" value="InterPro"/>
</dbReference>
<dbReference type="Gene3D" id="3.40.50.300">
    <property type="entry name" value="P-loop containing nucleotide triphosphate hydrolases"/>
    <property type="match status" value="1"/>
</dbReference>
<dbReference type="InterPro" id="IPR019734">
    <property type="entry name" value="TPR_rpt"/>
</dbReference>
<proteinExistence type="predicted"/>